<evidence type="ECO:0000256" key="1">
    <source>
        <dbReference type="ARBA" id="ARBA00001933"/>
    </source>
</evidence>
<dbReference type="Pfam" id="PF00266">
    <property type="entry name" value="Aminotran_5"/>
    <property type="match status" value="1"/>
</dbReference>
<organism evidence="12 13">
    <name type="scientific">Sphingobium vermicomposti</name>
    <dbReference type="NCBI Taxonomy" id="529005"/>
    <lineage>
        <taxon>Bacteria</taxon>
        <taxon>Pseudomonadati</taxon>
        <taxon>Pseudomonadota</taxon>
        <taxon>Alphaproteobacteria</taxon>
        <taxon>Sphingomonadales</taxon>
        <taxon>Sphingomonadaceae</taxon>
        <taxon>Sphingobium</taxon>
    </lineage>
</organism>
<evidence type="ECO:0000256" key="2">
    <source>
        <dbReference type="ARBA" id="ARBA00003120"/>
    </source>
</evidence>
<evidence type="ECO:0000259" key="11">
    <source>
        <dbReference type="Pfam" id="PF00266"/>
    </source>
</evidence>
<comment type="similarity">
    <text evidence="3">Belongs to the class-V pyridoxal-phosphate-dependent aminotransferase family. NifS/IscS subfamily.</text>
</comment>
<evidence type="ECO:0000256" key="3">
    <source>
        <dbReference type="ARBA" id="ARBA00006490"/>
    </source>
</evidence>
<keyword evidence="7" id="KW-0663">Pyridoxal phosphate</keyword>
<evidence type="ECO:0000256" key="10">
    <source>
        <dbReference type="ARBA" id="ARBA00050776"/>
    </source>
</evidence>
<evidence type="ECO:0000256" key="8">
    <source>
        <dbReference type="ARBA" id="ARBA00023004"/>
    </source>
</evidence>
<comment type="function">
    <text evidence="2">Catalyzes the removal of elemental sulfur atoms from cysteine to produce alanine. Seems to participate in the biosynthesis of the nitrogenase metalloclusters by providing the inorganic sulfur required for the Fe-S core formation.</text>
</comment>
<dbReference type="AlphaFoldDB" id="A0A846M5T5"/>
<dbReference type="InterPro" id="IPR000192">
    <property type="entry name" value="Aminotrans_V_dom"/>
</dbReference>
<dbReference type="Gene3D" id="3.40.640.10">
    <property type="entry name" value="Type I PLP-dependent aspartate aminotransferase-like (Major domain)"/>
    <property type="match status" value="1"/>
</dbReference>
<dbReference type="SUPFAM" id="SSF53383">
    <property type="entry name" value="PLP-dependent transferases"/>
    <property type="match status" value="1"/>
</dbReference>
<evidence type="ECO:0000313" key="13">
    <source>
        <dbReference type="Proteomes" id="UP000576821"/>
    </source>
</evidence>
<dbReference type="GO" id="GO:0031071">
    <property type="term" value="F:cysteine desulfurase activity"/>
    <property type="evidence" value="ECO:0007669"/>
    <property type="project" value="UniProtKB-EC"/>
</dbReference>
<dbReference type="GO" id="GO:0046872">
    <property type="term" value="F:metal ion binding"/>
    <property type="evidence" value="ECO:0007669"/>
    <property type="project" value="UniProtKB-KW"/>
</dbReference>
<name>A0A846M5T5_9SPHN</name>
<dbReference type="Gene3D" id="1.10.260.50">
    <property type="match status" value="1"/>
</dbReference>
<keyword evidence="9" id="KW-0411">Iron-sulfur</keyword>
<dbReference type="InterPro" id="IPR015422">
    <property type="entry name" value="PyrdxlP-dep_Trfase_small"/>
</dbReference>
<proteinExistence type="inferred from homology"/>
<evidence type="ECO:0000256" key="4">
    <source>
        <dbReference type="ARBA" id="ARBA00013558"/>
    </source>
</evidence>
<evidence type="ECO:0000256" key="5">
    <source>
        <dbReference type="ARBA" id="ARBA00022679"/>
    </source>
</evidence>
<accession>A0A846M5T5</accession>
<evidence type="ECO:0000256" key="6">
    <source>
        <dbReference type="ARBA" id="ARBA00022723"/>
    </source>
</evidence>
<dbReference type="PIRSF" id="PIRSF005572">
    <property type="entry name" value="NifS"/>
    <property type="match status" value="1"/>
</dbReference>
<reference evidence="12 13" key="1">
    <citation type="submission" date="2020-03" db="EMBL/GenBank/DDBJ databases">
        <title>Genomic Encyclopedia of Type Strains, Phase IV (KMG-IV): sequencing the most valuable type-strain genomes for metagenomic binning, comparative biology and taxonomic classification.</title>
        <authorList>
            <person name="Goeker M."/>
        </authorList>
    </citation>
    <scope>NUCLEOTIDE SEQUENCE [LARGE SCALE GENOMIC DNA]</scope>
    <source>
        <strain evidence="12 13">DSM 21299</strain>
    </source>
</reference>
<comment type="catalytic activity">
    <reaction evidence="10">
        <text>(sulfur carrier)-H + L-cysteine = (sulfur carrier)-SH + L-alanine</text>
        <dbReference type="Rhea" id="RHEA:43892"/>
        <dbReference type="Rhea" id="RHEA-COMP:14737"/>
        <dbReference type="Rhea" id="RHEA-COMP:14739"/>
        <dbReference type="ChEBI" id="CHEBI:29917"/>
        <dbReference type="ChEBI" id="CHEBI:35235"/>
        <dbReference type="ChEBI" id="CHEBI:57972"/>
        <dbReference type="ChEBI" id="CHEBI:64428"/>
        <dbReference type="EC" id="2.8.1.7"/>
    </reaction>
</comment>
<comment type="cofactor">
    <cofactor evidence="1">
        <name>pyridoxal 5'-phosphate</name>
        <dbReference type="ChEBI" id="CHEBI:597326"/>
    </cofactor>
</comment>
<keyword evidence="8" id="KW-0408">Iron</keyword>
<keyword evidence="13" id="KW-1185">Reference proteome</keyword>
<dbReference type="InterPro" id="IPR015424">
    <property type="entry name" value="PyrdxlP-dep_Trfase"/>
</dbReference>
<protein>
    <recommendedName>
        <fullName evidence="4">Cysteine desulfurase</fullName>
    </recommendedName>
</protein>
<dbReference type="Proteomes" id="UP000576821">
    <property type="component" value="Unassembled WGS sequence"/>
</dbReference>
<dbReference type="PANTHER" id="PTHR11601">
    <property type="entry name" value="CYSTEINE DESULFURYLASE FAMILY MEMBER"/>
    <property type="match status" value="1"/>
</dbReference>
<dbReference type="EMBL" id="JAASQR010000002">
    <property type="protein sequence ID" value="NIJ16518.1"/>
    <property type="molecule type" value="Genomic_DNA"/>
</dbReference>
<evidence type="ECO:0000313" key="12">
    <source>
        <dbReference type="EMBL" id="NIJ16518.1"/>
    </source>
</evidence>
<dbReference type="Gene3D" id="3.90.1150.10">
    <property type="entry name" value="Aspartate Aminotransferase, domain 1"/>
    <property type="match status" value="1"/>
</dbReference>
<evidence type="ECO:0000256" key="9">
    <source>
        <dbReference type="ARBA" id="ARBA00023014"/>
    </source>
</evidence>
<dbReference type="GO" id="GO:0051536">
    <property type="term" value="F:iron-sulfur cluster binding"/>
    <property type="evidence" value="ECO:0007669"/>
    <property type="project" value="UniProtKB-KW"/>
</dbReference>
<dbReference type="InterPro" id="IPR016454">
    <property type="entry name" value="Cysteine_dSase"/>
</dbReference>
<comment type="caution">
    <text evidence="12">The sequence shown here is derived from an EMBL/GenBank/DDBJ whole genome shotgun (WGS) entry which is preliminary data.</text>
</comment>
<gene>
    <name evidence="12" type="ORF">FHS54_001484</name>
</gene>
<sequence>MDAGAQAFAGVARQTAYIEVTAVSAINEYSRLVAADRLYLDHAATTPMLAEAKAAMVEALDRWANPSSPHADGRAARAVLEDARGRIAQALGWQAHVIFTSGATEAIAMALGHAPTDTIATSPVEHDSVLRVTPGVHRLPVDRNGRVDMTLPAGRPRVIAVQHVNNETGVIQPLDEVERTGALIFADCAQSAGKLPLPDADMVAISAHKFGGPPGTGALLVKDLALLRPSGGQEQGYRAGTENLPGILGMMAALEGRRDWLPGAEHLRARLDRGIEAAGGEVVAKDASRIAAIASYRMPGVSARAQLIQFDMAGISVSAGSACSSGSLKTGHVLHAMGWDDVAASEVVRVSFGPTTDDADVDRFLRHWSSMAEHGRR</sequence>
<keyword evidence="6" id="KW-0479">Metal-binding</keyword>
<feature type="domain" description="Aminotransferase class V" evidence="11">
    <location>
        <begin position="39"/>
        <end position="364"/>
    </location>
</feature>
<dbReference type="PANTHER" id="PTHR11601:SF34">
    <property type="entry name" value="CYSTEINE DESULFURASE"/>
    <property type="match status" value="1"/>
</dbReference>
<dbReference type="InterPro" id="IPR015421">
    <property type="entry name" value="PyrdxlP-dep_Trfase_major"/>
</dbReference>
<evidence type="ECO:0000256" key="7">
    <source>
        <dbReference type="ARBA" id="ARBA00022898"/>
    </source>
</evidence>
<keyword evidence="5 12" id="KW-0808">Transferase</keyword>